<accession>A0A0G4J0W4</accession>
<reference evidence="9 11" key="2">
    <citation type="submission" date="2018-03" db="EMBL/GenBank/DDBJ databases">
        <authorList>
            <person name="Fogelqvist J."/>
        </authorList>
    </citation>
    <scope>NUCLEOTIDE SEQUENCE [LARGE SCALE GENOMIC DNA]</scope>
</reference>
<dbReference type="AlphaFoldDB" id="A0A0G4J0W4"/>
<feature type="transmembrane region" description="Helical" evidence="7">
    <location>
        <begin position="190"/>
        <end position="210"/>
    </location>
</feature>
<feature type="transmembrane region" description="Helical" evidence="7">
    <location>
        <begin position="119"/>
        <end position="143"/>
    </location>
</feature>
<evidence type="ECO:0000313" key="10">
    <source>
        <dbReference type="Proteomes" id="UP000039324"/>
    </source>
</evidence>
<dbReference type="OrthoDB" id="754047at2759"/>
<comment type="subcellular location">
    <subcellularLocation>
        <location evidence="1">Membrane</location>
        <topology evidence="1">Multi-pass membrane protein</topology>
    </subcellularLocation>
</comment>
<dbReference type="PANTHER" id="PTHR31585:SF0">
    <property type="entry name" value="FOLATE-BIOPTERIN TRANSPORTER 1, CHLOROPLASTIC"/>
    <property type="match status" value="1"/>
</dbReference>
<geneLocation type="mitochondrion" evidence="9"/>
<dbReference type="STRING" id="37360.A0A0G4J0W4"/>
<evidence type="ECO:0000256" key="7">
    <source>
        <dbReference type="SAM" id="Phobius"/>
    </source>
</evidence>
<evidence type="ECO:0000256" key="6">
    <source>
        <dbReference type="ARBA" id="ARBA00023136"/>
    </source>
</evidence>
<evidence type="ECO:0000313" key="8">
    <source>
        <dbReference type="EMBL" id="CEP01122.1"/>
    </source>
</evidence>
<evidence type="ECO:0000256" key="4">
    <source>
        <dbReference type="ARBA" id="ARBA00022692"/>
    </source>
</evidence>
<evidence type="ECO:0000313" key="9">
    <source>
        <dbReference type="EMBL" id="SPR01580.1"/>
    </source>
</evidence>
<keyword evidence="4 7" id="KW-0812">Transmembrane</keyword>
<evidence type="ECO:0000256" key="1">
    <source>
        <dbReference type="ARBA" id="ARBA00004141"/>
    </source>
</evidence>
<feature type="transmembrane region" description="Helical" evidence="7">
    <location>
        <begin position="163"/>
        <end position="184"/>
    </location>
</feature>
<feature type="transmembrane region" description="Helical" evidence="7">
    <location>
        <begin position="341"/>
        <end position="361"/>
    </location>
</feature>
<dbReference type="EMBL" id="CDSF01000109">
    <property type="protein sequence ID" value="CEP01122.1"/>
    <property type="molecule type" value="Genomic_DNA"/>
</dbReference>
<feature type="transmembrane region" description="Helical" evidence="7">
    <location>
        <begin position="28"/>
        <end position="48"/>
    </location>
</feature>
<evidence type="ECO:0000256" key="5">
    <source>
        <dbReference type="ARBA" id="ARBA00022989"/>
    </source>
</evidence>
<evidence type="ECO:0000256" key="3">
    <source>
        <dbReference type="ARBA" id="ARBA00022448"/>
    </source>
</evidence>
<reference evidence="8 10" key="1">
    <citation type="submission" date="2015-02" db="EMBL/GenBank/DDBJ databases">
        <authorList>
            <person name="Chooi Y.-H."/>
        </authorList>
    </citation>
    <scope>NUCLEOTIDE SEQUENCE [LARGE SCALE GENOMIC DNA]</scope>
    <source>
        <strain evidence="8">E3</strain>
    </source>
</reference>
<feature type="transmembrane region" description="Helical" evidence="7">
    <location>
        <begin position="93"/>
        <end position="113"/>
    </location>
</feature>
<gene>
    <name evidence="8" type="ORF">PBRA_008434</name>
    <name evidence="9" type="ORF">PLBR_LOCUS8795</name>
</gene>
<dbReference type="SUPFAM" id="SSF103473">
    <property type="entry name" value="MFS general substrate transporter"/>
    <property type="match status" value="1"/>
</dbReference>
<dbReference type="Proteomes" id="UP000039324">
    <property type="component" value="Unassembled WGS sequence"/>
</dbReference>
<dbReference type="InterPro" id="IPR036259">
    <property type="entry name" value="MFS_trans_sf"/>
</dbReference>
<organism evidence="8 10">
    <name type="scientific">Plasmodiophora brassicae</name>
    <name type="common">Clubroot disease agent</name>
    <dbReference type="NCBI Taxonomy" id="37360"/>
    <lineage>
        <taxon>Eukaryota</taxon>
        <taxon>Sar</taxon>
        <taxon>Rhizaria</taxon>
        <taxon>Endomyxa</taxon>
        <taxon>Phytomyxea</taxon>
        <taxon>Plasmodiophorida</taxon>
        <taxon>Plasmodiophoridae</taxon>
        <taxon>Plasmodiophora</taxon>
    </lineage>
</organism>
<keyword evidence="9" id="KW-0496">Mitochondrion</keyword>
<keyword evidence="5 7" id="KW-1133">Transmembrane helix</keyword>
<feature type="transmembrane region" description="Helical" evidence="7">
    <location>
        <begin position="368"/>
        <end position="385"/>
    </location>
</feature>
<proteinExistence type="inferred from homology"/>
<comment type="similarity">
    <text evidence="2">Belongs to the major facilitator superfamily. Folate-biopterin transporter (TC 2.A.71) family.</text>
</comment>
<evidence type="ECO:0000313" key="11">
    <source>
        <dbReference type="Proteomes" id="UP000290189"/>
    </source>
</evidence>
<dbReference type="GO" id="GO:0016020">
    <property type="term" value="C:membrane"/>
    <property type="evidence" value="ECO:0007669"/>
    <property type="project" value="UniProtKB-SubCell"/>
</dbReference>
<keyword evidence="10" id="KW-1185">Reference proteome</keyword>
<dbReference type="OMA" id="YFFVVIE"/>
<keyword evidence="6 7" id="KW-0472">Membrane</keyword>
<dbReference type="Pfam" id="PF03092">
    <property type="entry name" value="BT1"/>
    <property type="match status" value="1"/>
</dbReference>
<keyword evidence="3" id="KW-0813">Transport</keyword>
<evidence type="ECO:0000256" key="2">
    <source>
        <dbReference type="ARBA" id="ARBA00007015"/>
    </source>
</evidence>
<evidence type="ECO:0008006" key="12">
    <source>
        <dbReference type="Google" id="ProtNLM"/>
    </source>
</evidence>
<name>A0A0G4J0W4_PLABS</name>
<dbReference type="Gene3D" id="1.20.1250.20">
    <property type="entry name" value="MFS general substrate transporter like domains"/>
    <property type="match status" value="1"/>
</dbReference>
<dbReference type="InterPro" id="IPR039309">
    <property type="entry name" value="BT1"/>
</dbReference>
<dbReference type="Proteomes" id="UP000290189">
    <property type="component" value="Unassembled WGS sequence"/>
</dbReference>
<sequence length="481" mass="51776">MTASDPGASWDDDGAAADPARFRRSMCVISFTMGVTLCLPVLPVKIFLMDRARVQPAQMAFVLSAAYAPRLLKPLFGYCSDLVPICGEHRRPYIVLGIVLNVVSWSVLALLGYQSPSLAAIGVALFFEALTICLADVVVDGVIVERAKREAARAAGGLQSTSWMCRSAGAVVGGLVAMVGLDLFEHPLTIIFVTLSTTSIVSLCNVSTLCDRPGQHRAAARPSTSSGDLYRFWSNGVLLRSTLFVAILSCHPSPHDAFLYFMRKKLHFSTDLVGGLEVARHAAYFVTAGVFRTWLRQVPIRRLVQWKLVVQGVLGLGLLLVLFRVVSGVVPDALFIYLDRIVWAACSEIGFMPVVILAARLSPDGAEGTVYATFMSLMALGAIVSQQVSGVMMDLLGVRNDDFTFLWAMIVICSALHSLPLLFLRLLPDEADLAPRPKYGSVQMEAAAPGADVPDSSAVAIGRTTALDDDGGLDILLPDDD</sequence>
<feature type="transmembrane region" description="Helical" evidence="7">
    <location>
        <begin position="308"/>
        <end position="329"/>
    </location>
</feature>
<dbReference type="PANTHER" id="PTHR31585">
    <property type="entry name" value="FOLATE-BIOPTERIN TRANSPORTER 1, CHLOROPLASTIC"/>
    <property type="match status" value="1"/>
</dbReference>
<protein>
    <recommendedName>
        <fullName evidence="12">Major facilitator superfamily associated domain-containing protein</fullName>
    </recommendedName>
</protein>
<dbReference type="EMBL" id="OVEO01000018">
    <property type="protein sequence ID" value="SPR01580.1"/>
    <property type="molecule type" value="Genomic_DNA"/>
</dbReference>
<feature type="transmembrane region" description="Helical" evidence="7">
    <location>
        <begin position="405"/>
        <end position="427"/>
    </location>
</feature>
<dbReference type="CDD" id="cd17484">
    <property type="entry name" value="MFS_FBT"/>
    <property type="match status" value="1"/>
</dbReference>